<reference evidence="1 2" key="1">
    <citation type="submission" date="2023-04" db="EMBL/GenBank/DDBJ databases">
        <title>Bacteria Genome Submission.</title>
        <authorList>
            <person name="Isaac P."/>
        </authorList>
    </citation>
    <scope>NUCLEOTIDE SEQUENCE [LARGE SCALE GENOMIC DNA]</scope>
    <source>
        <strain evidence="1 2">SampleS7P1</strain>
    </source>
</reference>
<evidence type="ECO:0000313" key="2">
    <source>
        <dbReference type="Proteomes" id="UP001239169"/>
    </source>
</evidence>
<dbReference type="EMBL" id="CP124685">
    <property type="protein sequence ID" value="WGX74995.1"/>
    <property type="molecule type" value="Genomic_DNA"/>
</dbReference>
<accession>A0ABY8R0L3</accession>
<proteinExistence type="predicted"/>
<name>A0ABY8R0L3_PARBF</name>
<sequence length="99" mass="11941">MKSNIKELNDFTMGMEDSIIFLKENLISDDKFRKYRDIIEIEKGAEFIDKVSECFEGMYRLCNTEDLVYIFVKHQISQCKKVQDMLEKEIEKQRKIIYK</sequence>
<evidence type="ECO:0000313" key="1">
    <source>
        <dbReference type="EMBL" id="WGX74995.1"/>
    </source>
</evidence>
<organism evidence="1 2">
    <name type="scientific">Paraclostridium bifermentans</name>
    <name type="common">Clostridium bifermentans</name>
    <dbReference type="NCBI Taxonomy" id="1490"/>
    <lineage>
        <taxon>Bacteria</taxon>
        <taxon>Bacillati</taxon>
        <taxon>Bacillota</taxon>
        <taxon>Clostridia</taxon>
        <taxon>Peptostreptococcales</taxon>
        <taxon>Peptostreptococcaceae</taxon>
        <taxon>Paraclostridium</taxon>
    </lineage>
</organism>
<keyword evidence="2" id="KW-1185">Reference proteome</keyword>
<protein>
    <submittedName>
        <fullName evidence="1">Uncharacterized protein</fullName>
    </submittedName>
</protein>
<gene>
    <name evidence="1" type="ORF">QJS64_12875</name>
</gene>
<dbReference type="Proteomes" id="UP001239169">
    <property type="component" value="Chromosome"/>
</dbReference>